<keyword evidence="2" id="KW-1185">Reference proteome</keyword>
<dbReference type="RefSeq" id="WP_203367964.1">
    <property type="nucleotide sequence ID" value="NZ_WSFT01000053.1"/>
</dbReference>
<dbReference type="Proteomes" id="UP000724672">
    <property type="component" value="Unassembled WGS sequence"/>
</dbReference>
<dbReference type="Pfam" id="PF22010">
    <property type="entry name" value="OrtA"/>
    <property type="match status" value="1"/>
</dbReference>
<organism evidence="1 2">
    <name type="scientific">Anaeromonas frigoriresistens</name>
    <dbReference type="NCBI Taxonomy" id="2683708"/>
    <lineage>
        <taxon>Bacteria</taxon>
        <taxon>Bacillati</taxon>
        <taxon>Bacillota</taxon>
        <taxon>Tissierellia</taxon>
        <taxon>Tissierellales</taxon>
        <taxon>Thermohalobacteraceae</taxon>
        <taxon>Anaeromonas</taxon>
    </lineage>
</organism>
<comment type="caution">
    <text evidence="1">The sequence shown here is derived from an EMBL/GenBank/DDBJ whole genome shotgun (WGS) entry which is preliminary data.</text>
</comment>
<dbReference type="EMBL" id="WSFT01000053">
    <property type="protein sequence ID" value="MBS4540069.1"/>
    <property type="molecule type" value="Genomic_DNA"/>
</dbReference>
<reference evidence="1" key="1">
    <citation type="submission" date="2019-12" db="EMBL/GenBank/DDBJ databases">
        <title>Clostridiaceae gen. nov. sp. nov., isolated from sediment in Xinjiang, China.</title>
        <authorList>
            <person name="Zhang R."/>
        </authorList>
    </citation>
    <scope>NUCLEOTIDE SEQUENCE</scope>
    <source>
        <strain evidence="1">D2Q-11</strain>
    </source>
</reference>
<gene>
    <name evidence="1" type="ORF">GOQ27_16445</name>
</gene>
<dbReference type="InterPro" id="IPR047755">
    <property type="entry name" value="OrtA"/>
</dbReference>
<evidence type="ECO:0000313" key="1">
    <source>
        <dbReference type="EMBL" id="MBS4540069.1"/>
    </source>
</evidence>
<dbReference type="NCBIfam" id="NF040739">
    <property type="entry name" value="ornith_OrtA"/>
    <property type="match status" value="1"/>
</dbReference>
<protein>
    <submittedName>
        <fullName evidence="1">2-amino-4-ketopentanoate thiolase</fullName>
    </submittedName>
</protein>
<name>A0A942ZAB6_9FIRM</name>
<accession>A0A942ZAB6</accession>
<proteinExistence type="predicted"/>
<sequence length="104" mass="11900">MSCAKKGDWVRIYNVILEPSERAPQVPEDTKKVPLEMWDKGFLINEEAEIGDVVEVETYIGRKIKGKLLEINPYYDHSYGKCVPELLYVGRQLRSLLEGGAKDE</sequence>
<dbReference type="AlphaFoldDB" id="A0A942ZAB6"/>
<evidence type="ECO:0000313" key="2">
    <source>
        <dbReference type="Proteomes" id="UP000724672"/>
    </source>
</evidence>